<dbReference type="Proteomes" id="UP001437256">
    <property type="component" value="Unassembled WGS sequence"/>
</dbReference>
<protein>
    <recommendedName>
        <fullName evidence="4">F-box domain-containing protein</fullName>
    </recommendedName>
</protein>
<sequence>MLRPQYVQTIKTLEILDSQIEKLREERARLKEQSRLYASILHPIRNLPPEILTEIFRICTASHTKELVQDDVEGSDYSPGSLNTRKAPWVLGQVCRTWREVAISTADLWTRVNVPWRKLEGQLSNQRLASLEYNLMLQLERSRTQPLTIVYDTGMGPRSTVVGALPLLLKFHLQWEDVLLKGSVQVFRHLHPYRGRFPKLKTLRLDMKGDEESDVTSAFDDLPSLERLTLVDYVEYLLRSEDQLPWKQVMHYASRESSAIPPDVDEQSRILPRLVNVRICVIERIVVINSPGLEPHLNLGFLHTLVLSQLDYEHPIKRFLDWLILPALRVLRFPQSFDCPRALIDFLDRSSCQLEELVVTDAHSCLYKTLDDFIQVFETSSLQSLHTLGFGCGQPVVSLHVVGDASDRIFNALVPTENSPEQTLLPNLQRLIFVGPMMEWSDEVLLKMVTARRQCRVTVEGAGIPRRLEELVFVGFANEREEGLRPRYRYPLTKYGTDKVADLCADGLVCRAVPGVDWYEV</sequence>
<keyword evidence="1" id="KW-0175">Coiled coil</keyword>
<feature type="coiled-coil region" evidence="1">
    <location>
        <begin position="6"/>
        <end position="40"/>
    </location>
</feature>
<evidence type="ECO:0000313" key="2">
    <source>
        <dbReference type="EMBL" id="KAL0065623.1"/>
    </source>
</evidence>
<reference evidence="2 3" key="1">
    <citation type="submission" date="2024-05" db="EMBL/GenBank/DDBJ databases">
        <title>A draft genome resource for the thread blight pathogen Marasmius tenuissimus strain MS-2.</title>
        <authorList>
            <person name="Yulfo-Soto G.E."/>
            <person name="Baruah I.K."/>
            <person name="Amoako-Attah I."/>
            <person name="Bukari Y."/>
            <person name="Meinhardt L.W."/>
            <person name="Bailey B.A."/>
            <person name="Cohen S.P."/>
        </authorList>
    </citation>
    <scope>NUCLEOTIDE SEQUENCE [LARGE SCALE GENOMIC DNA]</scope>
    <source>
        <strain evidence="2 3">MS-2</strain>
    </source>
</reference>
<dbReference type="EMBL" id="JBBXMP010000045">
    <property type="protein sequence ID" value="KAL0065623.1"/>
    <property type="molecule type" value="Genomic_DNA"/>
</dbReference>
<gene>
    <name evidence="2" type="ORF">AAF712_007401</name>
</gene>
<dbReference type="Gene3D" id="1.20.1280.50">
    <property type="match status" value="1"/>
</dbReference>
<evidence type="ECO:0000313" key="3">
    <source>
        <dbReference type="Proteomes" id="UP001437256"/>
    </source>
</evidence>
<name>A0ABR2ZW94_9AGAR</name>
<comment type="caution">
    <text evidence="2">The sequence shown here is derived from an EMBL/GenBank/DDBJ whole genome shotgun (WGS) entry which is preliminary data.</text>
</comment>
<keyword evidence="3" id="KW-1185">Reference proteome</keyword>
<evidence type="ECO:0000256" key="1">
    <source>
        <dbReference type="SAM" id="Coils"/>
    </source>
</evidence>
<accession>A0ABR2ZW94</accession>
<evidence type="ECO:0008006" key="4">
    <source>
        <dbReference type="Google" id="ProtNLM"/>
    </source>
</evidence>
<proteinExistence type="predicted"/>
<organism evidence="2 3">
    <name type="scientific">Marasmius tenuissimus</name>
    <dbReference type="NCBI Taxonomy" id="585030"/>
    <lineage>
        <taxon>Eukaryota</taxon>
        <taxon>Fungi</taxon>
        <taxon>Dikarya</taxon>
        <taxon>Basidiomycota</taxon>
        <taxon>Agaricomycotina</taxon>
        <taxon>Agaricomycetes</taxon>
        <taxon>Agaricomycetidae</taxon>
        <taxon>Agaricales</taxon>
        <taxon>Marasmiineae</taxon>
        <taxon>Marasmiaceae</taxon>
        <taxon>Marasmius</taxon>
    </lineage>
</organism>